<protein>
    <submittedName>
        <fullName evidence="1">BtrA</fullName>
    </submittedName>
</protein>
<reference evidence="1" key="1">
    <citation type="journal article" date="2000" name="J. Antibiot.">
        <title>Butirosin-biosynthetic gene cluster from Bacillus circulans.</title>
        <authorList>
            <person name="Ota Y."/>
            <person name="Tamegai H."/>
            <person name="Kudo F."/>
            <person name="Kuriki H."/>
            <person name="Koike-Takeshita A."/>
            <person name="Eguchi T."/>
            <person name="Kakinuma K."/>
        </authorList>
    </citation>
    <scope>NUCLEOTIDE SEQUENCE</scope>
</reference>
<dbReference type="EMBL" id="AB097196">
    <property type="protein sequence ID" value="BAE07065.1"/>
    <property type="molecule type" value="Genomic_DNA"/>
</dbReference>
<dbReference type="AlphaFoldDB" id="Q4H4F6"/>
<gene>
    <name evidence="1" type="primary">btrA</name>
</gene>
<reference evidence="2" key="2">
    <citation type="submission" date="2004-06" db="EMBL/GenBank/DDBJ databases">
        <title>Analysis and comparison of the biosynthetic gene clusters for the 2-deoxystreptamine-containing aminoglycoside antibiotics ribostamycin, neomycin, lividomycin, paromomycin and butirosin.</title>
        <authorList>
            <person name="Aboshanab K.M."/>
            <person name="Schmidt-Beissner H."/>
            <person name="Wehmeier U.F."/>
            <person name="Welzel K."/>
            <person name="Vente A."/>
            <person name="Piepersberg W."/>
        </authorList>
    </citation>
    <scope>NUCLEOTIDE SEQUENCE</scope>
    <source>
        <strain evidence="2">ATCC 21557</strain>
    </source>
</reference>
<evidence type="ECO:0000313" key="2">
    <source>
        <dbReference type="EMBL" id="CAG77419.1"/>
    </source>
</evidence>
<proteinExistence type="predicted"/>
<sequence>MNSFGIKCERLLELRNNETFTAHIPPLYPIDPKPAVEFLEQYSGTEEELPGRLARYLEQREPSRFDQIKKVCGDLPWIIRSSGEEDLNETTNAGAYLSLVCEHRDNFYEVLAQVMLSGSTEHARNQNRRFVSRDLHDHEPIPVFVQPLVQSEHPGHPVPYDATPYVRKEDLQTIIGLLKNLHSTMPDYALDCEWVGDSDFGTISMTSLTELADGKLTGQIAFGFDLFSTQHVKANNSVRYLLPGDELNLWQGHIFQEVNMQSLFLVQTRPAKNYRLFQHVYELSASSKKELEKDAALCLDAKEFISQGGKPFFGKFIKAVTLNEAWNAYLQYTGKDVKEDIAAILVEFGTRTEHAGIMFNQVGIPVIRIEIALIPESMTYIVLDPFSLQCRLYSHNKEVKALEYETREIIPLPDNCILVQDREGKHQQREAMAVSADEYFNEVLNKPFFSEKTKEHLTANSAYPAYSFIFHGKDDARSPSYYANDAERLTAETVDDFLKSREWPEASANYFLALFHAKNLLKDGNIAAYVGRQPDDRGRSNETLVYWKVLRIHHLLAKCSSRDRDTLLERVRAEMSVNSAVIELRLDVLFLFEQYLDALCIYSKREEEALIQSFIGILSSVKDEDLPVVLDLARNGIFNAGHLCQFLKHAIENRHLFDLYRNYSLVGKEFAIIPYDLSVVSRFPYFNEVFVDLNNEMNKYESLGELSSSIFHTVVETYDKSAKEILLSVIDDGSPSYYQAYLRLLTEWLGLIRQFDKNEKVIQTFLDWIGVQEDRQAEIEDYFLEEIHWKTRIEEAEAGTAEDLSLTNLHQLHNVLHQWSLHLVPASNGAHMPLFVKEMVAFAQSFSEQENRLLRMQKDFFEIELAMCTHKAGFMFYKHSVTVEFSEPPSVHDDEIARLSAFASFMNKCNDWFEAYRFRTHYEKVAGTWTCYMTVKSVEDGALQQSDYKTIFHIIRFVLDSSYDFSHNPLSAVEDLSAQLNEPEWKDIFRKLVNYRVHFDDEGQFINLKLFAMSTFFTYLCLSPSLRSRLLSLYRDGFDRMVGELAVLEDGMARAGHYSEWLEHYESATYTALFLAAIYPLETVGKLESLRDRRLTYDIVARNLLKHKDAANKVIETLPTWDKALQSSMTDKLLHYCPAKFFKTVSSVNEVAKELSKRSKSFKRAKQVLLNAYADSLEPDLLRQFIDDLQYVPYAGTEAQNQQLDKYLTDSGKKRYDIQKEILYI</sequence>
<accession>Q4H4F6</accession>
<reference evidence="1" key="3">
    <citation type="journal article" date="2005" name="J. Antibiot.">
        <title>Extended sequence and functional analysis of the butirosin biosynthetic gene cluster in Bacillus circulans SANK 72073.</title>
        <authorList>
            <person name="Kudo F."/>
            <person name="Numakura M."/>
            <person name="Tamegai H."/>
            <person name="Yamamoto H."/>
            <person name="Eguchi T."/>
            <person name="Kakinuma K."/>
        </authorList>
    </citation>
    <scope>NUCLEOTIDE SEQUENCE</scope>
</reference>
<name>Q4H4F6_NIACI</name>
<dbReference type="EMBL" id="AJ781030">
    <property type="protein sequence ID" value="CAG77419.1"/>
    <property type="molecule type" value="Genomic_DNA"/>
</dbReference>
<evidence type="ECO:0000313" key="1">
    <source>
        <dbReference type="EMBL" id="BAE07065.1"/>
    </source>
</evidence>
<organism evidence="1">
    <name type="scientific">Niallia circulans</name>
    <name type="common">Bacillus circulans</name>
    <dbReference type="NCBI Taxonomy" id="1397"/>
    <lineage>
        <taxon>Bacteria</taxon>
        <taxon>Bacillati</taxon>
        <taxon>Bacillota</taxon>
        <taxon>Bacilli</taxon>
        <taxon>Bacillales</taxon>
        <taxon>Bacillaceae</taxon>
        <taxon>Niallia</taxon>
    </lineage>
</organism>